<evidence type="ECO:0000313" key="3">
    <source>
        <dbReference type="Proteomes" id="UP001156498"/>
    </source>
</evidence>
<gene>
    <name evidence="2" type="ORF">OUQ99_00545</name>
</gene>
<keyword evidence="1" id="KW-0812">Transmembrane</keyword>
<protein>
    <submittedName>
        <fullName evidence="2">Uncharacterized protein</fullName>
    </submittedName>
</protein>
<reference evidence="2 3" key="1">
    <citation type="journal article" date="2013" name="Int. J. Syst. Evol. Microbiol.">
        <title>Description of Streptomonospora sediminis sp. nov. and Streptomonospora nanhaiensis sp. nov., and reclassification of Nocardiopsis arabia Hozzein &amp; Goodfellow 2008 as Streptomonospora arabica comb. nov. and emended description of the genus Streptomonospora.</title>
        <authorList>
            <person name="Zhang D.F."/>
            <person name="Pan H.Q."/>
            <person name="He J."/>
            <person name="Zhang X.M."/>
            <person name="Zhang Y.G."/>
            <person name="Klenk H.P."/>
            <person name="Hu J.C."/>
            <person name="Li W.J."/>
        </authorList>
    </citation>
    <scope>NUCLEOTIDE SEQUENCE [LARGE SCALE GENOMIC DNA]</scope>
    <source>
        <strain evidence="2 3">12A09</strain>
    </source>
</reference>
<keyword evidence="1" id="KW-1133">Transmembrane helix</keyword>
<organism evidence="2 3">
    <name type="scientific">Streptomonospora nanhaiensis</name>
    <dbReference type="NCBI Taxonomy" id="1323731"/>
    <lineage>
        <taxon>Bacteria</taxon>
        <taxon>Bacillati</taxon>
        <taxon>Actinomycetota</taxon>
        <taxon>Actinomycetes</taxon>
        <taxon>Streptosporangiales</taxon>
        <taxon>Nocardiopsidaceae</taxon>
        <taxon>Streptomonospora</taxon>
    </lineage>
</organism>
<accession>A0ABY6YMY5</accession>
<name>A0ABY6YMY5_9ACTN</name>
<sequence>MQPERPKSWPLVVLTALFVMNVVFVLTPPIIGGKPYWMVVVLALILGFAVKVHRAMWAQYRAYQEDSPPEKEAEP</sequence>
<dbReference type="EMBL" id="CP113264">
    <property type="protein sequence ID" value="WAE73660.1"/>
    <property type="molecule type" value="Genomic_DNA"/>
</dbReference>
<evidence type="ECO:0000313" key="2">
    <source>
        <dbReference type="EMBL" id="WAE73660.1"/>
    </source>
</evidence>
<dbReference type="RefSeq" id="WP_267947443.1">
    <property type="nucleotide sequence ID" value="NZ_CP113264.1"/>
</dbReference>
<feature type="transmembrane region" description="Helical" evidence="1">
    <location>
        <begin position="12"/>
        <end position="30"/>
    </location>
</feature>
<proteinExistence type="predicted"/>
<feature type="transmembrane region" description="Helical" evidence="1">
    <location>
        <begin position="36"/>
        <end position="53"/>
    </location>
</feature>
<dbReference type="Proteomes" id="UP001156498">
    <property type="component" value="Chromosome"/>
</dbReference>
<keyword evidence="1" id="KW-0472">Membrane</keyword>
<evidence type="ECO:0000256" key="1">
    <source>
        <dbReference type="SAM" id="Phobius"/>
    </source>
</evidence>
<keyword evidence="3" id="KW-1185">Reference proteome</keyword>